<dbReference type="SUPFAM" id="SSF81901">
    <property type="entry name" value="HCP-like"/>
    <property type="match status" value="3"/>
</dbReference>
<accession>A0ABQ7JN41</accession>
<dbReference type="Gene3D" id="1.25.40.10">
    <property type="entry name" value="Tetratricopeptide repeat domain"/>
    <property type="match status" value="3"/>
</dbReference>
<protein>
    <submittedName>
        <fullName evidence="5">ERAD-associated protein</fullName>
    </submittedName>
</protein>
<dbReference type="Proteomes" id="UP001194696">
    <property type="component" value="Unassembled WGS sequence"/>
</dbReference>
<feature type="region of interest" description="Disordered" evidence="2">
    <location>
        <begin position="785"/>
        <end position="880"/>
    </location>
</feature>
<feature type="compositionally biased region" description="Low complexity" evidence="2">
    <location>
        <begin position="148"/>
        <end position="157"/>
    </location>
</feature>
<comment type="caution">
    <text evidence="5">The sequence shown here is derived from an EMBL/GenBank/DDBJ whole genome shotgun (WGS) entry which is preliminary data.</text>
</comment>
<organism evidence="5 6">
    <name type="scientific">Linnemannia gamsii</name>
    <dbReference type="NCBI Taxonomy" id="64522"/>
    <lineage>
        <taxon>Eukaryota</taxon>
        <taxon>Fungi</taxon>
        <taxon>Fungi incertae sedis</taxon>
        <taxon>Mucoromycota</taxon>
        <taxon>Mortierellomycotina</taxon>
        <taxon>Mortierellomycetes</taxon>
        <taxon>Mortierellales</taxon>
        <taxon>Mortierellaceae</taxon>
        <taxon>Linnemannia</taxon>
    </lineage>
</organism>
<keyword evidence="3" id="KW-1133">Transmembrane helix</keyword>
<comment type="similarity">
    <text evidence="1">Belongs to the sel-1 family.</text>
</comment>
<evidence type="ECO:0000256" key="1">
    <source>
        <dbReference type="ARBA" id="ARBA00038101"/>
    </source>
</evidence>
<dbReference type="InterPro" id="IPR006597">
    <property type="entry name" value="Sel1-like"/>
</dbReference>
<keyword evidence="4" id="KW-0732">Signal</keyword>
<dbReference type="InterPro" id="IPR011990">
    <property type="entry name" value="TPR-like_helical_dom_sf"/>
</dbReference>
<feature type="signal peptide" evidence="4">
    <location>
        <begin position="1"/>
        <end position="26"/>
    </location>
</feature>
<evidence type="ECO:0000256" key="3">
    <source>
        <dbReference type="SAM" id="Phobius"/>
    </source>
</evidence>
<keyword evidence="3" id="KW-0472">Membrane</keyword>
<evidence type="ECO:0000256" key="2">
    <source>
        <dbReference type="SAM" id="MobiDB-lite"/>
    </source>
</evidence>
<dbReference type="EMBL" id="JAAAIM010001151">
    <property type="protein sequence ID" value="KAG0281864.1"/>
    <property type="molecule type" value="Genomic_DNA"/>
</dbReference>
<sequence>MAQKTVRKRVLLSCTVLLAVALFVSADAGSQDAFNFGVERFHEGAETQNKIENGKKLYQEAVELLEASPIKSNQRVFVKQQSSLARSFLSDELQKQKGILPTALRLVTQGVVSFFKSNSANDDGTTPTSSSSTSTPTTENENEDTQESSESTSNNNNAAKPAVRRHRNANIAKAMDLLEKAGYEYSNDDALWTLANMYFHGQYKTKRDLGQAFDMYASLADRSGNGTAQQMVGFMYSTGLGNVVERDEAKAMLYTTFSAWANDTAAELTLGYKYLHGIGTKKSCDDSLFYYKRAADKAHAMYISGPPLGRNMPPIKGRLTDNDGGTYGYGASGPGEPEDSAFASNIKDFIEFHRYIADGENPEARAAQFQLGILFYTGNAVKVTIPRDYVKAGGYLKKVAESFFTPKLNTEVAIVEAKEQRKREGRIRDVEDAVFAAALLGRMYWRGEGFKASESDALHWFKKAAILENPVALNGLGVMYLKGAAGLSVNRATAIELFSKAAELKYPEAKVNLGLICLENPEYYEEAYRYFWEAGRQNFQAVYYLGKMHYDGLGVPKECEQSARYFKYVAERGDWGDTLFSDSYDAYQAGDVEYAAIGYLQAAERGFEVGQSNFAWILDRELPTTHYLTMLTSPKRSPLMAMAETALVSLASPSRLLEMALVYWTRSANQGDVDARVKMGDYYYKGIGTELDYKKARACYQVAAEIESSAMAMWNLGWMHENGVGVAKDFHLAKRWYDRSLTTNKIAVLPVSLSLAKLNARFIWSYLTGGETGADASSFWSIGSGKASSGRGSANKDTSSGDATAAGEEQAVDQGANKNENGGDAGGNGWDLNKIGNDGVKKWTNQKQAGPSSDGDPDDTERFQQRHNRQPGGAEGEDDEMFMDDEELVESVVIIGLCMVVGYLMYVRQFRFGNQQQPQQQGNQNNDGNNNNGNQQQPQQPPMGGLPGDPNAPGRFAYYAAGG</sequence>
<feature type="region of interest" description="Disordered" evidence="2">
    <location>
        <begin position="117"/>
        <end position="166"/>
    </location>
</feature>
<evidence type="ECO:0000256" key="4">
    <source>
        <dbReference type="SAM" id="SignalP"/>
    </source>
</evidence>
<dbReference type="Pfam" id="PF08238">
    <property type="entry name" value="Sel1"/>
    <property type="match status" value="9"/>
</dbReference>
<gene>
    <name evidence="5" type="primary">HRD3</name>
    <name evidence="5" type="ORF">BGZ96_000991</name>
</gene>
<evidence type="ECO:0000313" key="5">
    <source>
        <dbReference type="EMBL" id="KAG0281864.1"/>
    </source>
</evidence>
<dbReference type="PANTHER" id="PTHR11102:SF147">
    <property type="entry name" value="SEL1L ADAPTOR SUBUNIT OF ERAD E3 UBIQUITIN LIGASE"/>
    <property type="match status" value="1"/>
</dbReference>
<feature type="compositionally biased region" description="Low complexity" evidence="2">
    <location>
        <begin position="916"/>
        <end position="938"/>
    </location>
</feature>
<evidence type="ECO:0000313" key="6">
    <source>
        <dbReference type="Proteomes" id="UP001194696"/>
    </source>
</evidence>
<dbReference type="PANTHER" id="PTHR11102">
    <property type="entry name" value="SEL-1-LIKE PROTEIN"/>
    <property type="match status" value="1"/>
</dbReference>
<name>A0ABQ7JN41_9FUNG</name>
<keyword evidence="3" id="KW-0812">Transmembrane</keyword>
<feature type="compositionally biased region" description="Low complexity" evidence="2">
    <location>
        <begin position="125"/>
        <end position="139"/>
    </location>
</feature>
<feature type="region of interest" description="Disordered" evidence="2">
    <location>
        <begin position="916"/>
        <end position="963"/>
    </location>
</feature>
<reference evidence="5 6" key="1">
    <citation type="journal article" date="2020" name="Fungal Divers.">
        <title>Resolving the Mortierellaceae phylogeny through synthesis of multi-gene phylogenetics and phylogenomics.</title>
        <authorList>
            <person name="Vandepol N."/>
            <person name="Liber J."/>
            <person name="Desiro A."/>
            <person name="Na H."/>
            <person name="Kennedy M."/>
            <person name="Barry K."/>
            <person name="Grigoriev I.V."/>
            <person name="Miller A.N."/>
            <person name="O'Donnell K."/>
            <person name="Stajich J.E."/>
            <person name="Bonito G."/>
        </authorList>
    </citation>
    <scope>NUCLEOTIDE SEQUENCE [LARGE SCALE GENOMIC DNA]</scope>
    <source>
        <strain evidence="5 6">AD045</strain>
    </source>
</reference>
<keyword evidence="6" id="KW-1185">Reference proteome</keyword>
<dbReference type="SMART" id="SM00671">
    <property type="entry name" value="SEL1"/>
    <property type="match status" value="11"/>
</dbReference>
<feature type="transmembrane region" description="Helical" evidence="3">
    <location>
        <begin position="888"/>
        <end position="907"/>
    </location>
</feature>
<proteinExistence type="inferred from homology"/>
<feature type="chain" id="PRO_5047126885" evidence="4">
    <location>
        <begin position="27"/>
        <end position="963"/>
    </location>
</feature>
<dbReference type="InterPro" id="IPR050767">
    <property type="entry name" value="Sel1_AlgK"/>
</dbReference>